<feature type="transmembrane region" description="Helical" evidence="6">
    <location>
        <begin position="192"/>
        <end position="213"/>
    </location>
</feature>
<sequence length="311" mass="33317">MVHQALSPLTGIALKVISVAIFVGMSTSIKLAGQVPAGQIVFFRSFFAIFPILVFLAWQGELRTAVVTTRPFGHIMRGLAGVTAMGFSFFALTQLPLPEAITLNYAQPLLVVVFSAIILGENVRAYRWTAVAIGLVGVLIVSWPNLTLFTSPEGVSDKAAMGAVAAIVGAALSAIAMLLVRNLVHTERTATIVLWFSLTASIMALFSIPFGWQSLTWEQTALLVTSGFCGGIAQLFMTEAYRHAEASTVAPFEYTSLLLGIVVGYLVFGDLPTLYTLVGGVIVVGAGIFIIWRERRLGIERQAAKKAAPPQ</sequence>
<evidence type="ECO:0000256" key="4">
    <source>
        <dbReference type="ARBA" id="ARBA00022989"/>
    </source>
</evidence>
<comment type="similarity">
    <text evidence="2">Belongs to the drug/metabolite transporter (DMT) superfamily. 10 TMS drug/metabolite exporter (DME) (TC 2.A.7.3) family.</text>
</comment>
<feature type="transmembrane region" description="Helical" evidence="6">
    <location>
        <begin position="37"/>
        <end position="58"/>
    </location>
</feature>
<gene>
    <name evidence="8" type="ORF">GGQ99_003565</name>
</gene>
<comment type="subcellular location">
    <subcellularLocation>
        <location evidence="1">Membrane</location>
        <topology evidence="1">Multi-pass membrane protein</topology>
    </subcellularLocation>
</comment>
<dbReference type="Proteomes" id="UP000539538">
    <property type="component" value="Unassembled WGS sequence"/>
</dbReference>
<evidence type="ECO:0000313" key="9">
    <source>
        <dbReference type="Proteomes" id="UP000539538"/>
    </source>
</evidence>
<feature type="transmembrane region" description="Helical" evidence="6">
    <location>
        <begin position="219"/>
        <end position="237"/>
    </location>
</feature>
<evidence type="ECO:0000313" key="8">
    <source>
        <dbReference type="EMBL" id="MBB4651792.1"/>
    </source>
</evidence>
<evidence type="ECO:0000256" key="5">
    <source>
        <dbReference type="ARBA" id="ARBA00023136"/>
    </source>
</evidence>
<keyword evidence="5 6" id="KW-0472">Membrane</keyword>
<feature type="transmembrane region" description="Helical" evidence="6">
    <location>
        <begin position="159"/>
        <end position="180"/>
    </location>
</feature>
<dbReference type="PANTHER" id="PTHR22911">
    <property type="entry name" value="ACYL-MALONYL CONDENSING ENZYME-RELATED"/>
    <property type="match status" value="1"/>
</dbReference>
<proteinExistence type="inferred from homology"/>
<keyword evidence="9" id="KW-1185">Reference proteome</keyword>
<keyword evidence="4 6" id="KW-1133">Transmembrane helix</keyword>
<dbReference type="EMBL" id="JACHOT010000005">
    <property type="protein sequence ID" value="MBB4651792.1"/>
    <property type="molecule type" value="Genomic_DNA"/>
</dbReference>
<accession>A0ABR6L4U1</accession>
<organism evidence="8 9">
    <name type="scientific">Aminobacter niigataensis</name>
    <dbReference type="NCBI Taxonomy" id="83265"/>
    <lineage>
        <taxon>Bacteria</taxon>
        <taxon>Pseudomonadati</taxon>
        <taxon>Pseudomonadota</taxon>
        <taxon>Alphaproteobacteria</taxon>
        <taxon>Hyphomicrobiales</taxon>
        <taxon>Phyllobacteriaceae</taxon>
        <taxon>Aminobacter</taxon>
    </lineage>
</organism>
<evidence type="ECO:0000259" key="7">
    <source>
        <dbReference type="Pfam" id="PF00892"/>
    </source>
</evidence>
<protein>
    <submittedName>
        <fullName evidence="8">Drug/metabolite transporter (DMT)-like permease</fullName>
    </submittedName>
</protein>
<feature type="transmembrane region" description="Helical" evidence="6">
    <location>
        <begin position="128"/>
        <end position="147"/>
    </location>
</feature>
<feature type="domain" description="EamA" evidence="7">
    <location>
        <begin position="10"/>
        <end position="142"/>
    </location>
</feature>
<dbReference type="PANTHER" id="PTHR22911:SF6">
    <property type="entry name" value="SOLUTE CARRIER FAMILY 35 MEMBER G1"/>
    <property type="match status" value="1"/>
</dbReference>
<evidence type="ECO:0000256" key="6">
    <source>
        <dbReference type="SAM" id="Phobius"/>
    </source>
</evidence>
<feature type="transmembrane region" description="Helical" evidence="6">
    <location>
        <begin position="274"/>
        <end position="292"/>
    </location>
</feature>
<feature type="transmembrane region" description="Helical" evidence="6">
    <location>
        <begin position="249"/>
        <end position="268"/>
    </location>
</feature>
<dbReference type="InterPro" id="IPR000620">
    <property type="entry name" value="EamA_dom"/>
</dbReference>
<comment type="caution">
    <text evidence="8">The sequence shown here is derived from an EMBL/GenBank/DDBJ whole genome shotgun (WGS) entry which is preliminary data.</text>
</comment>
<reference evidence="8 9" key="1">
    <citation type="submission" date="2020-08" db="EMBL/GenBank/DDBJ databases">
        <title>Genomic Encyclopedia of Type Strains, Phase IV (KMG-IV): sequencing the most valuable type-strain genomes for metagenomic binning, comparative biology and taxonomic classification.</title>
        <authorList>
            <person name="Goeker M."/>
        </authorList>
    </citation>
    <scope>NUCLEOTIDE SEQUENCE [LARGE SCALE GENOMIC DNA]</scope>
    <source>
        <strain evidence="8 9">DSM 7050</strain>
    </source>
</reference>
<dbReference type="SUPFAM" id="SSF103481">
    <property type="entry name" value="Multidrug resistance efflux transporter EmrE"/>
    <property type="match status" value="2"/>
</dbReference>
<dbReference type="Pfam" id="PF00892">
    <property type="entry name" value="EamA"/>
    <property type="match status" value="2"/>
</dbReference>
<keyword evidence="3 6" id="KW-0812">Transmembrane</keyword>
<feature type="transmembrane region" description="Helical" evidence="6">
    <location>
        <begin position="12"/>
        <end position="31"/>
    </location>
</feature>
<name>A0ABR6L4U1_9HYPH</name>
<evidence type="ECO:0000256" key="3">
    <source>
        <dbReference type="ARBA" id="ARBA00022692"/>
    </source>
</evidence>
<evidence type="ECO:0000256" key="1">
    <source>
        <dbReference type="ARBA" id="ARBA00004141"/>
    </source>
</evidence>
<feature type="transmembrane region" description="Helical" evidence="6">
    <location>
        <begin position="103"/>
        <end position="121"/>
    </location>
</feature>
<feature type="transmembrane region" description="Helical" evidence="6">
    <location>
        <begin position="79"/>
        <end position="97"/>
    </location>
</feature>
<evidence type="ECO:0000256" key="2">
    <source>
        <dbReference type="ARBA" id="ARBA00009853"/>
    </source>
</evidence>
<feature type="domain" description="EamA" evidence="7">
    <location>
        <begin position="161"/>
        <end position="291"/>
    </location>
</feature>
<dbReference type="InterPro" id="IPR037185">
    <property type="entry name" value="EmrE-like"/>
</dbReference>